<dbReference type="AlphaFoldDB" id="A0A133QQW8"/>
<accession>A0A133QQW8</accession>
<protein>
    <submittedName>
        <fullName evidence="3">Glycerophosphodiester phosphodiesterase family protein</fullName>
    </submittedName>
</protein>
<dbReference type="PATRIC" id="fig|28128.5.peg.140"/>
<dbReference type="Pfam" id="PF16371">
    <property type="entry name" value="MetallophosN"/>
    <property type="match status" value="1"/>
</dbReference>
<evidence type="ECO:0000256" key="1">
    <source>
        <dbReference type="SAM" id="SignalP"/>
    </source>
</evidence>
<dbReference type="InterPro" id="IPR029052">
    <property type="entry name" value="Metallo-depent_PP-like"/>
</dbReference>
<dbReference type="InterPro" id="IPR017946">
    <property type="entry name" value="PLC-like_Pdiesterase_TIM-brl"/>
</dbReference>
<dbReference type="InterPro" id="IPR004843">
    <property type="entry name" value="Calcineurin-like_PHP"/>
</dbReference>
<feature type="chain" id="PRO_5007458779" evidence="1">
    <location>
        <begin position="19"/>
        <end position="719"/>
    </location>
</feature>
<dbReference type="InterPro" id="IPR032288">
    <property type="entry name" value="Metallophos_C"/>
</dbReference>
<dbReference type="EMBL" id="LRQG01000002">
    <property type="protein sequence ID" value="KXA45173.1"/>
    <property type="molecule type" value="Genomic_DNA"/>
</dbReference>
<evidence type="ECO:0000313" key="3">
    <source>
        <dbReference type="EMBL" id="KXA45173.1"/>
    </source>
</evidence>
<dbReference type="InterPro" id="IPR030395">
    <property type="entry name" value="GP_PDE_dom"/>
</dbReference>
<dbReference type="Pfam" id="PF16370">
    <property type="entry name" value="MetallophosC"/>
    <property type="match status" value="1"/>
</dbReference>
<dbReference type="InterPro" id="IPR032285">
    <property type="entry name" value="Metallophos_N"/>
</dbReference>
<sequence length="719" mass="81670">MRNLFVDAMLLTSLICYTAATTTPTSSFRIQGQVRDNNGRGIQNVVVNDGVHFTTTDINGDWQLVSDTAESKFIAISTPAEYELPQVNGLATGFYIPIKQAVNTVENTFILKKRSSQSDKFSYIAISDPQVSNSNNMTRWRNEAIVDIKNVVDSLNDSREVVGVALGDLVWDKMKLFEPYKKSMKNMGMTVFQCIGNHDFDKQFKDLNNMPKGSSNFAEHEYFKYFGPTNYSFNIGKIHVITVKNINYKGSIGYTEELTKPVLDWIKHDLSYVPAGTTVFLNMHAAGWNTAAEEGNIRDAKQLEEILKDYTVHVFCGHTHFFQNAEPNAKLYQHNIGAVCGAWWDSWINRCGAPNGYLIVNVDGNDVSWSYKATREKSNYQFKTYLPGTFITQKDYFVANVWDYDSQCKVEWMADGKPMGEMERFTDQDQSYLENTDKHNDNGPINTPHLFRVKAPVGTRVVTVAFTNRFGERFVQQVSLNHGWHSRIIAHRGYWNTVGSAQNSIAALRKANQIKAYGSEFDVQMTKDHKIVVNHDDDINGIKIITANYSDVKYQRLPNGEKLPTLQEYLENGRACKYTKLILEIKPHPTEELENQCVDKVVSLVRALGMSHRVEYISFSKNICRQLADKLYGASISYLEGDLTPKEAKDLGMRGIDYDVAVLRKHPEWVKQAHDLGMTVNVWTVNKLDDIRYFLSLGVDYVTTNEPVAAMKLEKQMGL</sequence>
<dbReference type="Proteomes" id="UP000070533">
    <property type="component" value="Unassembled WGS sequence"/>
</dbReference>
<dbReference type="Pfam" id="PF03009">
    <property type="entry name" value="GDPD"/>
    <property type="match status" value="1"/>
</dbReference>
<keyword evidence="1" id="KW-0732">Signal</keyword>
<proteinExistence type="predicted"/>
<feature type="signal peptide" evidence="1">
    <location>
        <begin position="1"/>
        <end position="18"/>
    </location>
</feature>
<gene>
    <name evidence="3" type="ORF">HMPREF3226_00141</name>
</gene>
<dbReference type="SUPFAM" id="SSF56300">
    <property type="entry name" value="Metallo-dependent phosphatases"/>
    <property type="match status" value="1"/>
</dbReference>
<dbReference type="RefSeq" id="WP_082745744.1">
    <property type="nucleotide sequence ID" value="NZ_KQ957185.1"/>
</dbReference>
<evidence type="ECO:0000259" key="2">
    <source>
        <dbReference type="PROSITE" id="PS51704"/>
    </source>
</evidence>
<dbReference type="OrthoDB" id="9776255at2"/>
<dbReference type="SUPFAM" id="SSF51695">
    <property type="entry name" value="PLC-like phosphodiesterases"/>
    <property type="match status" value="1"/>
</dbReference>
<name>A0A133QQW8_9BACT</name>
<feature type="domain" description="GP-PDE" evidence="2">
    <location>
        <begin position="486"/>
        <end position="714"/>
    </location>
</feature>
<dbReference type="Gene3D" id="3.60.21.10">
    <property type="match status" value="1"/>
</dbReference>
<dbReference type="PANTHER" id="PTHR46211">
    <property type="entry name" value="GLYCEROPHOSPHORYL DIESTER PHOSPHODIESTERASE"/>
    <property type="match status" value="1"/>
</dbReference>
<dbReference type="GO" id="GO:0008081">
    <property type="term" value="F:phosphoric diester hydrolase activity"/>
    <property type="evidence" value="ECO:0007669"/>
    <property type="project" value="InterPro"/>
</dbReference>
<dbReference type="PANTHER" id="PTHR46211:SF1">
    <property type="entry name" value="GLYCEROPHOSPHODIESTER PHOSPHODIESTERASE, CYTOPLASMIC"/>
    <property type="match status" value="1"/>
</dbReference>
<keyword evidence="4" id="KW-1185">Reference proteome</keyword>
<dbReference type="eggNOG" id="COG0584">
    <property type="taxonomic scope" value="Bacteria"/>
</dbReference>
<dbReference type="GO" id="GO:0006629">
    <property type="term" value="P:lipid metabolic process"/>
    <property type="evidence" value="ECO:0007669"/>
    <property type="project" value="InterPro"/>
</dbReference>
<dbReference type="Gene3D" id="3.20.20.190">
    <property type="entry name" value="Phosphatidylinositol (PI) phosphodiesterase"/>
    <property type="match status" value="1"/>
</dbReference>
<evidence type="ECO:0000313" key="4">
    <source>
        <dbReference type="Proteomes" id="UP000070533"/>
    </source>
</evidence>
<dbReference type="Pfam" id="PF00149">
    <property type="entry name" value="Metallophos"/>
    <property type="match status" value="1"/>
</dbReference>
<organism evidence="3 4">
    <name type="scientific">Prevotella corporis</name>
    <dbReference type="NCBI Taxonomy" id="28128"/>
    <lineage>
        <taxon>Bacteria</taxon>
        <taxon>Pseudomonadati</taxon>
        <taxon>Bacteroidota</taxon>
        <taxon>Bacteroidia</taxon>
        <taxon>Bacteroidales</taxon>
        <taxon>Prevotellaceae</taxon>
        <taxon>Prevotella</taxon>
    </lineage>
</organism>
<reference evidence="4" key="1">
    <citation type="submission" date="2016-01" db="EMBL/GenBank/DDBJ databases">
        <authorList>
            <person name="Mitreva M."/>
            <person name="Pepin K.H."/>
            <person name="Mihindukulasuriya K.A."/>
            <person name="Fulton R."/>
            <person name="Fronick C."/>
            <person name="O'Laughlin M."/>
            <person name="Miner T."/>
            <person name="Herter B."/>
            <person name="Rosa B.A."/>
            <person name="Cordes M."/>
            <person name="Tomlinson C."/>
            <person name="Wollam A."/>
            <person name="Palsikar V.B."/>
            <person name="Mardis E.R."/>
            <person name="Wilson R.K."/>
        </authorList>
    </citation>
    <scope>NUCLEOTIDE SEQUENCE [LARGE SCALE GENOMIC DNA]</scope>
    <source>
        <strain evidence="4">MJR7716</strain>
    </source>
</reference>
<dbReference type="STRING" id="28128.HMPREF3226_00141"/>
<comment type="caution">
    <text evidence="3">The sequence shown here is derived from an EMBL/GenBank/DDBJ whole genome shotgun (WGS) entry which is preliminary data.</text>
</comment>
<dbReference type="eggNOG" id="COG1409">
    <property type="taxonomic scope" value="Bacteria"/>
</dbReference>
<dbReference type="PROSITE" id="PS51704">
    <property type="entry name" value="GP_PDE"/>
    <property type="match status" value="1"/>
</dbReference>